<dbReference type="InterPro" id="IPR016024">
    <property type="entry name" value="ARM-type_fold"/>
</dbReference>
<accession>A0A3P1V894</accession>
<evidence type="ECO:0000313" key="2">
    <source>
        <dbReference type="Proteomes" id="UP000271272"/>
    </source>
</evidence>
<dbReference type="RefSeq" id="WP_124933010.1">
    <property type="nucleotide sequence ID" value="NZ_RQZC01000002.1"/>
</dbReference>
<gene>
    <name evidence="1" type="ORF">EII10_02875</name>
</gene>
<organism evidence="1 2">
    <name type="scientific">Actinomyces bowdenii</name>
    <dbReference type="NCBI Taxonomy" id="131109"/>
    <lineage>
        <taxon>Bacteria</taxon>
        <taxon>Bacillati</taxon>
        <taxon>Actinomycetota</taxon>
        <taxon>Actinomycetes</taxon>
        <taxon>Actinomycetales</taxon>
        <taxon>Actinomycetaceae</taxon>
        <taxon>Actinomyces</taxon>
    </lineage>
</organism>
<dbReference type="Proteomes" id="UP000271272">
    <property type="component" value="Unassembled WGS sequence"/>
</dbReference>
<dbReference type="SUPFAM" id="SSF48371">
    <property type="entry name" value="ARM repeat"/>
    <property type="match status" value="1"/>
</dbReference>
<reference evidence="1 2" key="1">
    <citation type="submission" date="2018-11" db="EMBL/GenBank/DDBJ databases">
        <title>Genomes From Bacteria Associated with the Canine Oral Cavity: a Test Case for Automated Genome-Based Taxonomic Assignment.</title>
        <authorList>
            <person name="Coil D.A."/>
            <person name="Jospin G."/>
            <person name="Darling A.E."/>
            <person name="Wallis C."/>
            <person name="Davis I.J."/>
            <person name="Harris S."/>
            <person name="Eisen J.A."/>
            <person name="Holcombe L.J."/>
            <person name="O'Flynn C."/>
        </authorList>
    </citation>
    <scope>NUCLEOTIDE SEQUENCE [LARGE SCALE GENOMIC DNA]</scope>
    <source>
        <strain evidence="1 2">OH5050</strain>
    </source>
</reference>
<name>A0A3P1V894_9ACTO</name>
<dbReference type="EMBL" id="RQZC01000002">
    <property type="protein sequence ID" value="RRD30369.1"/>
    <property type="molecule type" value="Genomic_DNA"/>
</dbReference>
<dbReference type="Pfam" id="PF08713">
    <property type="entry name" value="DNA_alkylation"/>
    <property type="match status" value="1"/>
</dbReference>
<evidence type="ECO:0000313" key="1">
    <source>
        <dbReference type="EMBL" id="RRD30369.1"/>
    </source>
</evidence>
<proteinExistence type="predicted"/>
<dbReference type="Gene3D" id="1.25.10.90">
    <property type="match status" value="1"/>
</dbReference>
<dbReference type="InterPro" id="IPR014825">
    <property type="entry name" value="DNA_alkylation"/>
</dbReference>
<protein>
    <submittedName>
        <fullName evidence="1">DNA alkylation repair protein</fullName>
    </submittedName>
</protein>
<dbReference type="AlphaFoldDB" id="A0A3P1V894"/>
<sequence length="238" mass="27116">MSPLADTRLVEETDVLIRDLREALAAAGDPARAAQQRAYLKSEMEMHGVGVPATRRIARAAAASHPSLWQEAADWRAVLRRVWDGAERREERFAVLAIIRSRHSAPHADRIDSLALYEHLLRTGRWWDLVDEASHAVGLVVLAHPAAAARMRAWALDSDLWVRRSAIICQLQHKEHTDLDLLRDVIEANQDDDEFFIRKAIGWALRDYARTDGEWVRAFVEAHPRLSPLSRREALKHL</sequence>
<comment type="caution">
    <text evidence="1">The sequence shown here is derived from an EMBL/GenBank/DDBJ whole genome shotgun (WGS) entry which is preliminary data.</text>
</comment>
<dbReference type="OrthoDB" id="9775346at2"/>
<keyword evidence="2" id="KW-1185">Reference proteome</keyword>
<dbReference type="PANTHER" id="PTHR34070:SF1">
    <property type="entry name" value="DNA ALKYLATION REPAIR PROTEIN"/>
    <property type="match status" value="1"/>
</dbReference>
<dbReference type="PANTHER" id="PTHR34070">
    <property type="entry name" value="ARMADILLO-TYPE FOLD"/>
    <property type="match status" value="1"/>
</dbReference>